<dbReference type="PANTHER" id="PTHR10102">
    <property type="entry name" value="DNA-DIRECTED RNA POLYMERASE, MITOCHONDRIAL"/>
    <property type="match status" value="1"/>
</dbReference>
<dbReference type="AlphaFoldDB" id="G0MJN3"/>
<comment type="catalytic activity">
    <reaction evidence="8 9">
        <text>RNA(n) + a ribonucleoside 5'-triphosphate = RNA(n+1) + diphosphate</text>
        <dbReference type="Rhea" id="RHEA:21248"/>
        <dbReference type="Rhea" id="RHEA-COMP:14527"/>
        <dbReference type="Rhea" id="RHEA-COMP:17342"/>
        <dbReference type="ChEBI" id="CHEBI:33019"/>
        <dbReference type="ChEBI" id="CHEBI:61557"/>
        <dbReference type="ChEBI" id="CHEBI:140395"/>
        <dbReference type="EC" id="2.7.7.6"/>
    </reaction>
</comment>
<evidence type="ECO:0000256" key="9">
    <source>
        <dbReference type="RuleBase" id="RU003805"/>
    </source>
</evidence>
<dbReference type="SMART" id="SM01311">
    <property type="entry name" value="RPOL_N"/>
    <property type="match status" value="1"/>
</dbReference>
<evidence type="ECO:0000313" key="12">
    <source>
        <dbReference type="Proteomes" id="UP000008068"/>
    </source>
</evidence>
<dbReference type="Gene3D" id="1.10.150.20">
    <property type="entry name" value="5' to 3' exonuclease, C-terminal subdomain"/>
    <property type="match status" value="2"/>
</dbReference>
<evidence type="ECO:0000256" key="4">
    <source>
        <dbReference type="ARBA" id="ARBA00022679"/>
    </source>
</evidence>
<dbReference type="SUPFAM" id="SSF56672">
    <property type="entry name" value="DNA/RNA polymerases"/>
    <property type="match status" value="2"/>
</dbReference>
<dbReference type="HOGENOM" id="CLU_003364_2_0_1"/>
<dbReference type="Pfam" id="PF00940">
    <property type="entry name" value="RNA_pol"/>
    <property type="match status" value="2"/>
</dbReference>
<evidence type="ECO:0000259" key="10">
    <source>
        <dbReference type="SMART" id="SM01311"/>
    </source>
</evidence>
<dbReference type="FunFam" id="1.10.150.20:FF:000114">
    <property type="entry name" value="DNA-directed RNA polymerase"/>
    <property type="match status" value="1"/>
</dbReference>
<dbReference type="OrthoDB" id="276422at2759"/>
<proteinExistence type="inferred from homology"/>
<dbReference type="InterPro" id="IPR046950">
    <property type="entry name" value="DNA-dir_Rpol_C_phage-type"/>
</dbReference>
<evidence type="ECO:0000256" key="2">
    <source>
        <dbReference type="ARBA" id="ARBA00012418"/>
    </source>
</evidence>
<comment type="similarity">
    <text evidence="1 9">Belongs to the phage and mitochondrial RNA polymerase family.</text>
</comment>
<dbReference type="Proteomes" id="UP000008068">
    <property type="component" value="Unassembled WGS sequence"/>
</dbReference>
<dbReference type="PROSITE" id="PS00900">
    <property type="entry name" value="RNA_POL_PHAGE_1"/>
    <property type="match status" value="1"/>
</dbReference>
<keyword evidence="6" id="KW-0809">Transit peptide</keyword>
<feature type="domain" description="DNA-directed RNA polymerase N-terminal" evidence="10">
    <location>
        <begin position="276"/>
        <end position="592"/>
    </location>
</feature>
<keyword evidence="5 9" id="KW-0548">Nucleotidyltransferase</keyword>
<dbReference type="STRING" id="135651.G0MJN3"/>
<evidence type="ECO:0000256" key="1">
    <source>
        <dbReference type="ARBA" id="ARBA00009493"/>
    </source>
</evidence>
<dbReference type="FunCoup" id="G0MJN3">
    <property type="interactions" value="39"/>
</dbReference>
<dbReference type="FunFam" id="1.10.287.280:FF:000001">
    <property type="entry name" value="DNA-directed RNA polymerase"/>
    <property type="match status" value="1"/>
</dbReference>
<name>G0MJN3_CAEBE</name>
<evidence type="ECO:0000256" key="3">
    <source>
        <dbReference type="ARBA" id="ARBA00022478"/>
    </source>
</evidence>
<gene>
    <name evidence="11" type="ORF">CAEBREN_29975</name>
</gene>
<dbReference type="EC" id="2.7.7.6" evidence="2 9"/>
<reference evidence="12" key="1">
    <citation type="submission" date="2011-07" db="EMBL/GenBank/DDBJ databases">
        <authorList>
            <consortium name="Caenorhabditis brenneri Sequencing and Analysis Consortium"/>
            <person name="Wilson R.K."/>
        </authorList>
    </citation>
    <scope>NUCLEOTIDE SEQUENCE [LARGE SCALE GENOMIC DNA]</scope>
    <source>
        <strain evidence="12">PB2801</strain>
    </source>
</reference>
<dbReference type="PROSITE" id="PS00489">
    <property type="entry name" value="RNA_POL_PHAGE_2"/>
    <property type="match status" value="1"/>
</dbReference>
<dbReference type="GO" id="GO:0006390">
    <property type="term" value="P:mitochondrial transcription"/>
    <property type="evidence" value="ECO:0007669"/>
    <property type="project" value="TreeGrafter"/>
</dbReference>
<evidence type="ECO:0000256" key="5">
    <source>
        <dbReference type="ARBA" id="ARBA00022695"/>
    </source>
</evidence>
<keyword evidence="7 9" id="KW-0804">Transcription</keyword>
<dbReference type="InterPro" id="IPR043502">
    <property type="entry name" value="DNA/RNA_pol_sf"/>
</dbReference>
<dbReference type="Gene3D" id="1.10.287.280">
    <property type="match status" value="1"/>
</dbReference>
<protein>
    <recommendedName>
        <fullName evidence="2 9">DNA-directed RNA polymerase</fullName>
        <ecNumber evidence="2 9">2.7.7.6</ecNumber>
    </recommendedName>
</protein>
<accession>G0MJN3</accession>
<dbReference type="InterPro" id="IPR002092">
    <property type="entry name" value="DNA-dir_Rpol_phage-type"/>
</dbReference>
<dbReference type="eggNOG" id="KOG1038">
    <property type="taxonomic scope" value="Eukaryota"/>
</dbReference>
<dbReference type="InterPro" id="IPR029262">
    <property type="entry name" value="RPOL_N"/>
</dbReference>
<keyword evidence="12" id="KW-1185">Reference proteome</keyword>
<keyword evidence="3 9" id="KW-0240">DNA-directed RNA polymerase</keyword>
<dbReference type="Gene3D" id="1.10.1320.10">
    <property type="entry name" value="DNA-directed RNA polymerase, N-terminal domain"/>
    <property type="match status" value="1"/>
</dbReference>
<evidence type="ECO:0000256" key="8">
    <source>
        <dbReference type="ARBA" id="ARBA00048552"/>
    </source>
</evidence>
<evidence type="ECO:0000256" key="7">
    <source>
        <dbReference type="ARBA" id="ARBA00023163"/>
    </source>
</evidence>
<evidence type="ECO:0000256" key="6">
    <source>
        <dbReference type="ARBA" id="ARBA00022946"/>
    </source>
</evidence>
<dbReference type="GO" id="GO:0003899">
    <property type="term" value="F:DNA-directed RNA polymerase activity"/>
    <property type="evidence" value="ECO:0007669"/>
    <property type="project" value="UniProtKB-EC"/>
</dbReference>
<evidence type="ECO:0000313" key="11">
    <source>
        <dbReference type="EMBL" id="EGT32463.1"/>
    </source>
</evidence>
<sequence length="1223" mass="141243">MRNLERVVRIHRQFMRLASSSTVAATTTTPDKKVKKKDDWKTELLTILEAEHKQKKRITWKQRASQNALADIIRFTLKDDVQSLVRLTENQLRSRFSPEIVPLCFLVLNKKFERILKKQDLIDSRASLSLFLGVADLWRSLKRNESNTSYLMALLLQNSVRRWKDQREFEKKKSNYIAELFNLMQGKMGQLVGSVNTNEQQLELFLTAEEHKTIQKEVDLLRKFYYPPPRKSEKMRYSEELSLVEPLQMNCPREEYRDNPFQVTELDKTTLKKLFEEHLETEGKMWIQVKNTVGDTVESKVSGENLIEEWNWRKRIGDGLRKLDPEQTHPLVAAFLELLPREKLIETLYFSAMAACSQGQNLIGATQFQFDVIEPILKELGNAFKKEIGLEENEIWKRVYDQYIQYFLDPEVSRQNTHREWWQKSCKTQNISANFQFQMGNMDVETREAVCNVIINVLFDSCLFPLEGKNGKLTWQRAFSFRAISIEEESKVSTDGRLSLSRMLSINPKLTSKFEAHPFEYIVFSTENLPMTVPPRPWIDKGTGGPLYKTSQEIIRKMLEFKAVRLNDEMRQRITSPSQARPVFDALNQLGSTPWVINEPMLDTLKEVFEKSKDSASEPLLEKLGIPMRHDTFDIPDFVREFGKVKREDVDVDRFREYAKKKAEAVKARNESNSLWCWMQYRVVLADHFRGRTLFFPHNMDFRGRVYPLSPYLSHMGDDVNRCILKFAKSQPLGDKGYDWLKLHCINLTGTMKRASVADRMLEAERLLPLILDSARNPLGGEKWWMSSDEPWQTLAACVEIEQATHFGSDIPLFPSQLPVHQDGSCNGLQHYAALGRDNEGGVQVNLTRCETPNDVYSDVAMRLESTTSEDHDVALKLRQSLPQNVPRKVIKQTVMTTVYGVTMYGAVLQIKRQLKALDIPGEDFQAALFARYLARKTFASLNDAFTSSMALKDWFRLIAKGASDLTKTVEWITPLGLPVVQPYCRLVERRSKLVLVPIPMKQVDAFPPNFVHSLDSTHMMLTSLNCSDRGITFAAVHDCFWTHANSVDEMNEICRQQFVSLHSQPIVEQCSEWFKKTYLTPKIQKILPQKELEKFEDIFTAKVQQGELDIEKVKESFQAALFARYLARKTFASLNDAFTSSMALKDWFRLIAKGASDLTKTVEWITPLGLPVVQPYCRLVERRSKLVLVPIPMKQVDAFPPNFVHSLDSTHMMLTSLNCANR</sequence>
<dbReference type="InParanoid" id="G0MJN3"/>
<organism evidence="12">
    <name type="scientific">Caenorhabditis brenneri</name>
    <name type="common">Nematode worm</name>
    <dbReference type="NCBI Taxonomy" id="135651"/>
    <lineage>
        <taxon>Eukaryota</taxon>
        <taxon>Metazoa</taxon>
        <taxon>Ecdysozoa</taxon>
        <taxon>Nematoda</taxon>
        <taxon>Chromadorea</taxon>
        <taxon>Rhabditida</taxon>
        <taxon>Rhabditina</taxon>
        <taxon>Rhabditomorpha</taxon>
        <taxon>Rhabditoidea</taxon>
        <taxon>Rhabditidae</taxon>
        <taxon>Peloderinae</taxon>
        <taxon>Caenorhabditis</taxon>
    </lineage>
</organism>
<keyword evidence="4 9" id="KW-0808">Transferase</keyword>
<dbReference type="InterPro" id="IPR037159">
    <property type="entry name" value="RNA_POL_N_sf"/>
</dbReference>
<dbReference type="GO" id="GO:0034245">
    <property type="term" value="C:mitochondrial DNA-directed RNA polymerase complex"/>
    <property type="evidence" value="ECO:0007669"/>
    <property type="project" value="TreeGrafter"/>
</dbReference>
<dbReference type="GO" id="GO:0001018">
    <property type="term" value="F:mitochondrial promoter sequence-specific DNA binding"/>
    <property type="evidence" value="ECO:0007669"/>
    <property type="project" value="TreeGrafter"/>
</dbReference>
<comment type="function">
    <text evidence="9">DNA-dependent RNA polymerase catalyzes the transcription of DNA into RNA using the four ribonucleoside triphosphates as substrates.</text>
</comment>
<dbReference type="Pfam" id="PF14700">
    <property type="entry name" value="RPOL_N"/>
    <property type="match status" value="1"/>
</dbReference>
<dbReference type="EMBL" id="GL379797">
    <property type="protein sequence ID" value="EGT32463.1"/>
    <property type="molecule type" value="Genomic_DNA"/>
</dbReference>
<dbReference type="PANTHER" id="PTHR10102:SF0">
    <property type="entry name" value="DNA-DIRECTED RNA POLYMERASE, MITOCHONDRIAL"/>
    <property type="match status" value="1"/>
</dbReference>